<evidence type="ECO:0000256" key="2">
    <source>
        <dbReference type="SAM" id="SignalP"/>
    </source>
</evidence>
<name>A0A2P5EZP3_TREOI</name>
<evidence type="ECO:0000313" key="3">
    <source>
        <dbReference type="EMBL" id="PON91006.1"/>
    </source>
</evidence>
<feature type="compositionally biased region" description="Basic and acidic residues" evidence="1">
    <location>
        <begin position="82"/>
        <end position="92"/>
    </location>
</feature>
<dbReference type="AlphaFoldDB" id="A0A2P5EZP3"/>
<gene>
    <name evidence="3" type="ORF">TorRG33x02_132240</name>
</gene>
<feature type="chain" id="PRO_5015122408" evidence="2">
    <location>
        <begin position="27"/>
        <end position="107"/>
    </location>
</feature>
<protein>
    <submittedName>
        <fullName evidence="3">Glycine rich protein</fullName>
    </submittedName>
</protein>
<proteinExistence type="predicted"/>
<feature type="region of interest" description="Disordered" evidence="1">
    <location>
        <begin position="32"/>
        <end position="107"/>
    </location>
</feature>
<reference evidence="4" key="1">
    <citation type="submission" date="2016-06" db="EMBL/GenBank/DDBJ databases">
        <title>Parallel loss of symbiosis genes in relatives of nitrogen-fixing non-legume Parasponia.</title>
        <authorList>
            <person name="Van Velzen R."/>
            <person name="Holmer R."/>
            <person name="Bu F."/>
            <person name="Rutten L."/>
            <person name="Van Zeijl A."/>
            <person name="Liu W."/>
            <person name="Santuari L."/>
            <person name="Cao Q."/>
            <person name="Sharma T."/>
            <person name="Shen D."/>
            <person name="Roswanjaya Y."/>
            <person name="Wardhani T."/>
            <person name="Kalhor M.S."/>
            <person name="Jansen J."/>
            <person name="Van den Hoogen J."/>
            <person name="Gungor B."/>
            <person name="Hartog M."/>
            <person name="Hontelez J."/>
            <person name="Verver J."/>
            <person name="Yang W.-C."/>
            <person name="Schijlen E."/>
            <person name="Repin R."/>
            <person name="Schilthuizen M."/>
            <person name="Schranz E."/>
            <person name="Heidstra R."/>
            <person name="Miyata K."/>
            <person name="Fedorova E."/>
            <person name="Kohlen W."/>
            <person name="Bisseling T."/>
            <person name="Smit S."/>
            <person name="Geurts R."/>
        </authorList>
    </citation>
    <scope>NUCLEOTIDE SEQUENCE [LARGE SCALE GENOMIC DNA]</scope>
    <source>
        <strain evidence="4">cv. RG33-2</strain>
    </source>
</reference>
<feature type="signal peptide" evidence="2">
    <location>
        <begin position="1"/>
        <end position="26"/>
    </location>
</feature>
<comment type="caution">
    <text evidence="3">The sequence shown here is derived from an EMBL/GenBank/DDBJ whole genome shotgun (WGS) entry which is preliminary data.</text>
</comment>
<keyword evidence="2" id="KW-0732">Signal</keyword>
<evidence type="ECO:0000313" key="4">
    <source>
        <dbReference type="Proteomes" id="UP000237000"/>
    </source>
</evidence>
<keyword evidence="4" id="KW-1185">Reference proteome</keyword>
<dbReference type="InParanoid" id="A0A2P5EZP3"/>
<sequence>MGYSKTSLFLALMFVVVLLVSSEVLAQESLPDLTHTQTTQIGNMEEANLGDQKLGSGYGRGRRGMPGDSYAGSAGKFGRSRTSRDATSRDMASHGARQGDTGIVKGN</sequence>
<dbReference type="Proteomes" id="UP000237000">
    <property type="component" value="Unassembled WGS sequence"/>
</dbReference>
<accession>A0A2P5EZP3</accession>
<dbReference type="EMBL" id="JXTC01000078">
    <property type="protein sequence ID" value="PON91006.1"/>
    <property type="molecule type" value="Genomic_DNA"/>
</dbReference>
<evidence type="ECO:0000256" key="1">
    <source>
        <dbReference type="SAM" id="MobiDB-lite"/>
    </source>
</evidence>
<organism evidence="3 4">
    <name type="scientific">Trema orientale</name>
    <name type="common">Charcoal tree</name>
    <name type="synonym">Celtis orientalis</name>
    <dbReference type="NCBI Taxonomy" id="63057"/>
    <lineage>
        <taxon>Eukaryota</taxon>
        <taxon>Viridiplantae</taxon>
        <taxon>Streptophyta</taxon>
        <taxon>Embryophyta</taxon>
        <taxon>Tracheophyta</taxon>
        <taxon>Spermatophyta</taxon>
        <taxon>Magnoliopsida</taxon>
        <taxon>eudicotyledons</taxon>
        <taxon>Gunneridae</taxon>
        <taxon>Pentapetalae</taxon>
        <taxon>rosids</taxon>
        <taxon>fabids</taxon>
        <taxon>Rosales</taxon>
        <taxon>Cannabaceae</taxon>
        <taxon>Trema</taxon>
    </lineage>
</organism>